<feature type="region of interest" description="Disordered" evidence="1">
    <location>
        <begin position="66"/>
        <end position="85"/>
    </location>
</feature>
<name>D5WRM9_KYRT2</name>
<gene>
    <name evidence="2" type="ordered locus">Btus_0112</name>
</gene>
<dbReference type="EMBL" id="CP002017">
    <property type="protein sequence ID" value="ADG04890.1"/>
    <property type="molecule type" value="Genomic_DNA"/>
</dbReference>
<dbReference type="STRING" id="562970.Btus_0112"/>
<dbReference type="HOGENOM" id="CLU_2508410_0_0_9"/>
<dbReference type="Proteomes" id="UP000002368">
    <property type="component" value="Chromosome"/>
</dbReference>
<protein>
    <submittedName>
        <fullName evidence="2">Uncharacterized protein</fullName>
    </submittedName>
</protein>
<proteinExistence type="predicted"/>
<dbReference type="KEGG" id="bts:Btus_0112"/>
<evidence type="ECO:0000313" key="2">
    <source>
        <dbReference type="EMBL" id="ADG04890.1"/>
    </source>
</evidence>
<keyword evidence="3" id="KW-1185">Reference proteome</keyword>
<organism evidence="2 3">
    <name type="scientific">Kyrpidia tusciae (strain DSM 2912 / NBRC 15312 / T2)</name>
    <name type="common">Bacillus tusciae</name>
    <dbReference type="NCBI Taxonomy" id="562970"/>
    <lineage>
        <taxon>Bacteria</taxon>
        <taxon>Bacillati</taxon>
        <taxon>Bacillota</taxon>
        <taxon>Bacilli</taxon>
        <taxon>Bacillales</taxon>
        <taxon>Alicyclobacillaceae</taxon>
        <taxon>Kyrpidia</taxon>
    </lineage>
</organism>
<accession>D5WRM9</accession>
<dbReference type="AlphaFoldDB" id="D5WRM9"/>
<evidence type="ECO:0000256" key="1">
    <source>
        <dbReference type="SAM" id="MobiDB-lite"/>
    </source>
</evidence>
<evidence type="ECO:0000313" key="3">
    <source>
        <dbReference type="Proteomes" id="UP000002368"/>
    </source>
</evidence>
<sequence length="85" mass="9501">MKKPYRRDRGADVHAESARVLRHHVRDIVGYNRYDTPEQATLTPRAAGDSVCRGRVAINRPAMPHKVASPEVEDNPSVIWPSLSA</sequence>
<reference evidence="2 3" key="1">
    <citation type="journal article" date="2011" name="Stand. Genomic Sci.">
        <title>Complete genome sequence of the thermophilic, hydrogen-oxidizing Bacillus tusciae type strain (T2) and reclassification in the new genus, Kyrpidia gen. nov. as Kyrpidia tusciae comb. nov. and emendation of the family Alicyclobacillaceae da Costa and Rainey, 2010.</title>
        <authorList>
            <person name="Klenk H.P."/>
            <person name="Lapidus A."/>
            <person name="Chertkov O."/>
            <person name="Copeland A."/>
            <person name="Del Rio T.G."/>
            <person name="Nolan M."/>
            <person name="Lucas S."/>
            <person name="Chen F."/>
            <person name="Tice H."/>
            <person name="Cheng J.F."/>
            <person name="Han C."/>
            <person name="Bruce D."/>
            <person name="Goodwin L."/>
            <person name="Pitluck S."/>
            <person name="Pati A."/>
            <person name="Ivanova N."/>
            <person name="Mavromatis K."/>
            <person name="Daum C."/>
            <person name="Chen A."/>
            <person name="Palaniappan K."/>
            <person name="Chang Y.J."/>
            <person name="Land M."/>
            <person name="Hauser L."/>
            <person name="Jeffries C.D."/>
            <person name="Detter J.C."/>
            <person name="Rohde M."/>
            <person name="Abt B."/>
            <person name="Pukall R."/>
            <person name="Goker M."/>
            <person name="Bristow J."/>
            <person name="Markowitz V."/>
            <person name="Hugenholtz P."/>
            <person name="Eisen J.A."/>
        </authorList>
    </citation>
    <scope>NUCLEOTIDE SEQUENCE [LARGE SCALE GENOMIC DNA]</scope>
    <source>
        <strain evidence="2 3">DSM 2912</strain>
    </source>
</reference>